<feature type="domain" description="F-box" evidence="1">
    <location>
        <begin position="150"/>
        <end position="196"/>
    </location>
</feature>
<dbReference type="EMBL" id="JAIWQS010000002">
    <property type="protein sequence ID" value="KAJ8773226.1"/>
    <property type="molecule type" value="Genomic_DNA"/>
</dbReference>
<dbReference type="SMART" id="SM00256">
    <property type="entry name" value="FBOX"/>
    <property type="match status" value="1"/>
</dbReference>
<dbReference type="PANTHER" id="PTHR47744">
    <property type="entry name" value="OS05G0526300 PROTEIN"/>
    <property type="match status" value="1"/>
</dbReference>
<accession>A0AAV8U1R9</accession>
<dbReference type="SUPFAM" id="SSF81383">
    <property type="entry name" value="F-box domain"/>
    <property type="match status" value="1"/>
</dbReference>
<proteinExistence type="predicted"/>
<dbReference type="PROSITE" id="PS50181">
    <property type="entry name" value="FBOX"/>
    <property type="match status" value="1"/>
</dbReference>
<evidence type="ECO:0000259" key="1">
    <source>
        <dbReference type="PROSITE" id="PS50181"/>
    </source>
</evidence>
<dbReference type="Pfam" id="PF24104">
    <property type="entry name" value="At5g52880_ARM"/>
    <property type="match status" value="1"/>
</dbReference>
<evidence type="ECO:0000313" key="3">
    <source>
        <dbReference type="Proteomes" id="UP001159364"/>
    </source>
</evidence>
<dbReference type="Proteomes" id="UP001159364">
    <property type="component" value="Linkage Group LG02"/>
</dbReference>
<dbReference type="InterPro" id="IPR001810">
    <property type="entry name" value="F-box_dom"/>
</dbReference>
<dbReference type="InterPro" id="IPR036047">
    <property type="entry name" value="F-box-like_dom_sf"/>
</dbReference>
<dbReference type="AlphaFoldDB" id="A0AAV8U1R9"/>
<keyword evidence="3" id="KW-1185">Reference proteome</keyword>
<dbReference type="InterPro" id="IPR057039">
    <property type="entry name" value="At5g52880_ARM"/>
</dbReference>
<evidence type="ECO:0000313" key="2">
    <source>
        <dbReference type="EMBL" id="KAJ8773226.1"/>
    </source>
</evidence>
<gene>
    <name evidence="2" type="ORF">K2173_028403</name>
</gene>
<organism evidence="2 3">
    <name type="scientific">Erythroxylum novogranatense</name>
    <dbReference type="NCBI Taxonomy" id="1862640"/>
    <lineage>
        <taxon>Eukaryota</taxon>
        <taxon>Viridiplantae</taxon>
        <taxon>Streptophyta</taxon>
        <taxon>Embryophyta</taxon>
        <taxon>Tracheophyta</taxon>
        <taxon>Spermatophyta</taxon>
        <taxon>Magnoliopsida</taxon>
        <taxon>eudicotyledons</taxon>
        <taxon>Gunneridae</taxon>
        <taxon>Pentapetalae</taxon>
        <taxon>rosids</taxon>
        <taxon>fabids</taxon>
        <taxon>Malpighiales</taxon>
        <taxon>Erythroxylaceae</taxon>
        <taxon>Erythroxylum</taxon>
    </lineage>
</organism>
<protein>
    <recommendedName>
        <fullName evidence="1">F-box domain-containing protein</fullName>
    </recommendedName>
</protein>
<reference evidence="2 3" key="1">
    <citation type="submission" date="2021-09" db="EMBL/GenBank/DDBJ databases">
        <title>Genomic insights and catalytic innovation underlie evolution of tropane alkaloids biosynthesis.</title>
        <authorList>
            <person name="Wang Y.-J."/>
            <person name="Tian T."/>
            <person name="Huang J.-P."/>
            <person name="Huang S.-X."/>
        </authorList>
    </citation>
    <scope>NUCLEOTIDE SEQUENCE [LARGE SCALE GENOMIC DNA]</scope>
    <source>
        <strain evidence="2">KIB-2018</strain>
        <tissue evidence="2">Leaf</tissue>
    </source>
</reference>
<comment type="caution">
    <text evidence="2">The sequence shown here is derived from an EMBL/GenBank/DDBJ whole genome shotgun (WGS) entry which is preliminary data.</text>
</comment>
<dbReference type="Pfam" id="PF12937">
    <property type="entry name" value="F-box-like"/>
    <property type="match status" value="1"/>
</dbReference>
<dbReference type="PANTHER" id="PTHR47744:SF1">
    <property type="entry name" value="OS05G0526300 PROTEIN"/>
    <property type="match status" value="1"/>
</dbReference>
<name>A0AAV8U1R9_9ROSI</name>
<sequence length="339" mass="38628">MLYGFPTNWRLMLLIDSKIHRQKSLGNFSPRACFRNCTMSNSIQRYQNLGYKEALSRNDLYPIACKELSLILRQAYAKLPKNLQSIIFHDTLTAFRLLPEMQTRIAISAAHLLSQSAEAALPKQKKNMAVTEFKHAKVAQKRRSKSNQEEESATELPEDVLACIFSFLDIQSLASVGQVCWSWTFAASDNNLWQSQYATYFGNGILSDAESLNSIECGYRKFGNLRKNKMTSINIDWKEAFKRAYLGNSSKRLTSKRGYCDHCESIVWLNNMRCCNEDCSAPQHRKGQIIPVSLHQVLEYLLDGSSSLVPASDSESESDDGSNFGLWAYPRFTEYLEFL</sequence>
<dbReference type="Gene3D" id="1.20.1280.50">
    <property type="match status" value="1"/>
</dbReference>